<feature type="transmembrane region" description="Helical" evidence="7">
    <location>
        <begin position="73"/>
        <end position="91"/>
    </location>
</feature>
<dbReference type="AlphaFoldDB" id="A0A0N7F2J4"/>
<dbReference type="Gene3D" id="1.10.3720.10">
    <property type="entry name" value="MetI-like"/>
    <property type="match status" value="1"/>
</dbReference>
<evidence type="ECO:0000256" key="1">
    <source>
        <dbReference type="ARBA" id="ARBA00004651"/>
    </source>
</evidence>
<dbReference type="InterPro" id="IPR035906">
    <property type="entry name" value="MetI-like_sf"/>
</dbReference>
<evidence type="ECO:0000313" key="10">
    <source>
        <dbReference type="Proteomes" id="UP000063699"/>
    </source>
</evidence>
<evidence type="ECO:0000256" key="3">
    <source>
        <dbReference type="ARBA" id="ARBA00022475"/>
    </source>
</evidence>
<dbReference type="CDD" id="cd06261">
    <property type="entry name" value="TM_PBP2"/>
    <property type="match status" value="1"/>
</dbReference>
<feature type="domain" description="ABC transmembrane type-1" evidence="8">
    <location>
        <begin position="65"/>
        <end position="245"/>
    </location>
</feature>
<keyword evidence="6 7" id="KW-0472">Membrane</keyword>
<dbReference type="InterPro" id="IPR000515">
    <property type="entry name" value="MetI-like"/>
</dbReference>
<dbReference type="Proteomes" id="UP000063699">
    <property type="component" value="Chromosome"/>
</dbReference>
<keyword evidence="3" id="KW-1003">Cell membrane</keyword>
<organism evidence="9 10">
    <name type="scientific">Kibdelosporangium phytohabitans</name>
    <dbReference type="NCBI Taxonomy" id="860235"/>
    <lineage>
        <taxon>Bacteria</taxon>
        <taxon>Bacillati</taxon>
        <taxon>Actinomycetota</taxon>
        <taxon>Actinomycetes</taxon>
        <taxon>Pseudonocardiales</taxon>
        <taxon>Pseudonocardiaceae</taxon>
        <taxon>Kibdelosporangium</taxon>
    </lineage>
</organism>
<evidence type="ECO:0000313" key="9">
    <source>
        <dbReference type="EMBL" id="ALG05999.1"/>
    </source>
</evidence>
<dbReference type="SUPFAM" id="SSF161098">
    <property type="entry name" value="MetI-like"/>
    <property type="match status" value="1"/>
</dbReference>
<keyword evidence="2 7" id="KW-0813">Transport</keyword>
<dbReference type="GO" id="GO:0005886">
    <property type="term" value="C:plasma membrane"/>
    <property type="evidence" value="ECO:0007669"/>
    <property type="project" value="UniProtKB-SubCell"/>
</dbReference>
<evidence type="ECO:0000256" key="6">
    <source>
        <dbReference type="ARBA" id="ARBA00023136"/>
    </source>
</evidence>
<sequence>MTHLRGFAQRWIVFIGVLAAWQLLTMASGSKFFPTPLSIVEAAGNLWLGGPASQLWLHDNVFVHVLPSLGRLLTGWLGAAVVGIALGIALGRSKNGIDYFGPLFAFLRSIPPVLLLPFFMVIFGIESPQKIALIAFGALWPILLNSVDGARSVDAVKTDTARSFRIPRTQWITMVVLPAALPKIFAGLRVSLSLSLVLMVISELVGAATGMGTQLTDAQRQYDYPNMWAVIVLLGVLGFVLNNLLLAVERRVLSWQPTRNAQVSTVKAGG</sequence>
<evidence type="ECO:0000256" key="5">
    <source>
        <dbReference type="ARBA" id="ARBA00022989"/>
    </source>
</evidence>
<dbReference type="PROSITE" id="PS50928">
    <property type="entry name" value="ABC_TM1"/>
    <property type="match status" value="1"/>
</dbReference>
<feature type="transmembrane region" description="Helical" evidence="7">
    <location>
        <begin position="194"/>
        <end position="215"/>
    </location>
</feature>
<comment type="similarity">
    <text evidence="7">Belongs to the binding-protein-dependent transport system permease family.</text>
</comment>
<dbReference type="GO" id="GO:0055085">
    <property type="term" value="P:transmembrane transport"/>
    <property type="evidence" value="ECO:0007669"/>
    <property type="project" value="InterPro"/>
</dbReference>
<dbReference type="STRING" id="860235.AOZ06_02860"/>
<gene>
    <name evidence="9" type="ORF">AOZ06_02860</name>
</gene>
<dbReference type="Pfam" id="PF00528">
    <property type="entry name" value="BPD_transp_1"/>
    <property type="match status" value="1"/>
</dbReference>
<reference evidence="9 10" key="1">
    <citation type="submission" date="2015-07" db="EMBL/GenBank/DDBJ databases">
        <title>Genome sequencing of Kibdelosporangium phytohabitans.</title>
        <authorList>
            <person name="Qin S."/>
            <person name="Xing K."/>
        </authorList>
    </citation>
    <scope>NUCLEOTIDE SEQUENCE [LARGE SCALE GENOMIC DNA]</scope>
    <source>
        <strain evidence="9 10">KLBMP1111</strain>
    </source>
</reference>
<accession>A0A0N7F2J4</accession>
<dbReference type="RefSeq" id="WP_054287977.1">
    <property type="nucleotide sequence ID" value="NZ_CP012752.1"/>
</dbReference>
<dbReference type="PANTHER" id="PTHR30151:SF0">
    <property type="entry name" value="ABC TRANSPORTER PERMEASE PROTEIN MJ0413-RELATED"/>
    <property type="match status" value="1"/>
</dbReference>
<dbReference type="EMBL" id="CP012752">
    <property type="protein sequence ID" value="ALG05999.1"/>
    <property type="molecule type" value="Genomic_DNA"/>
</dbReference>
<evidence type="ECO:0000256" key="4">
    <source>
        <dbReference type="ARBA" id="ARBA00022692"/>
    </source>
</evidence>
<evidence type="ECO:0000256" key="2">
    <source>
        <dbReference type="ARBA" id="ARBA00022448"/>
    </source>
</evidence>
<keyword evidence="10" id="KW-1185">Reference proteome</keyword>
<keyword evidence="4 7" id="KW-0812">Transmembrane</keyword>
<evidence type="ECO:0000256" key="7">
    <source>
        <dbReference type="RuleBase" id="RU363032"/>
    </source>
</evidence>
<name>A0A0N7F2J4_9PSEU</name>
<dbReference type="PANTHER" id="PTHR30151">
    <property type="entry name" value="ALKANE SULFONATE ABC TRANSPORTER-RELATED, MEMBRANE SUBUNIT"/>
    <property type="match status" value="1"/>
</dbReference>
<dbReference type="KEGG" id="kphy:AOZ06_02860"/>
<evidence type="ECO:0000259" key="8">
    <source>
        <dbReference type="PROSITE" id="PS50928"/>
    </source>
</evidence>
<feature type="transmembrane region" description="Helical" evidence="7">
    <location>
        <begin position="131"/>
        <end position="150"/>
    </location>
</feature>
<proteinExistence type="inferred from homology"/>
<keyword evidence="5 7" id="KW-1133">Transmembrane helix</keyword>
<protein>
    <submittedName>
        <fullName evidence="9">Nitrate ABC transporter permease</fullName>
    </submittedName>
</protein>
<dbReference type="OrthoDB" id="3173654at2"/>
<feature type="transmembrane region" description="Helical" evidence="7">
    <location>
        <begin position="103"/>
        <end position="125"/>
    </location>
</feature>
<feature type="transmembrane region" description="Helical" evidence="7">
    <location>
        <begin position="227"/>
        <end position="248"/>
    </location>
</feature>
<comment type="subcellular location">
    <subcellularLocation>
        <location evidence="1 7">Cell membrane</location>
        <topology evidence="1 7">Multi-pass membrane protein</topology>
    </subcellularLocation>
</comment>